<evidence type="ECO:0000313" key="2">
    <source>
        <dbReference type="Proteomes" id="UP001177021"/>
    </source>
</evidence>
<organism evidence="1 2">
    <name type="scientific">Trifolium pratense</name>
    <name type="common">Red clover</name>
    <dbReference type="NCBI Taxonomy" id="57577"/>
    <lineage>
        <taxon>Eukaryota</taxon>
        <taxon>Viridiplantae</taxon>
        <taxon>Streptophyta</taxon>
        <taxon>Embryophyta</taxon>
        <taxon>Tracheophyta</taxon>
        <taxon>Spermatophyta</taxon>
        <taxon>Magnoliopsida</taxon>
        <taxon>eudicotyledons</taxon>
        <taxon>Gunneridae</taxon>
        <taxon>Pentapetalae</taxon>
        <taxon>rosids</taxon>
        <taxon>fabids</taxon>
        <taxon>Fabales</taxon>
        <taxon>Fabaceae</taxon>
        <taxon>Papilionoideae</taxon>
        <taxon>50 kb inversion clade</taxon>
        <taxon>NPAAA clade</taxon>
        <taxon>Hologalegina</taxon>
        <taxon>IRL clade</taxon>
        <taxon>Trifolieae</taxon>
        <taxon>Trifolium</taxon>
    </lineage>
</organism>
<reference evidence="1" key="1">
    <citation type="submission" date="2023-10" db="EMBL/GenBank/DDBJ databases">
        <authorList>
            <person name="Rodriguez Cubillos JULIANA M."/>
            <person name="De Vega J."/>
        </authorList>
    </citation>
    <scope>NUCLEOTIDE SEQUENCE</scope>
</reference>
<accession>A0ACB0IMG6</accession>
<dbReference type="Proteomes" id="UP001177021">
    <property type="component" value="Unassembled WGS sequence"/>
</dbReference>
<protein>
    <submittedName>
        <fullName evidence="1">Uncharacterized protein</fullName>
    </submittedName>
</protein>
<dbReference type="EMBL" id="CASHSV030000001">
    <property type="protein sequence ID" value="CAJ2633296.1"/>
    <property type="molecule type" value="Genomic_DNA"/>
</dbReference>
<sequence length="76" mass="8684">MGNALVCFASTCMVLDHGNAHNHPCHQCNQTFPTKKKLKDHAKNHKGPFKCHKCFRTFTTSDDKKAHEDRNECSKK</sequence>
<comment type="caution">
    <text evidence="1">The sequence shown here is derived from an EMBL/GenBank/DDBJ whole genome shotgun (WGS) entry which is preliminary data.</text>
</comment>
<keyword evidence="2" id="KW-1185">Reference proteome</keyword>
<name>A0ACB0IMG6_TRIPR</name>
<evidence type="ECO:0000313" key="1">
    <source>
        <dbReference type="EMBL" id="CAJ2633296.1"/>
    </source>
</evidence>
<gene>
    <name evidence="1" type="ORF">MILVUS5_LOCUS4430</name>
</gene>
<proteinExistence type="predicted"/>